<evidence type="ECO:0000256" key="7">
    <source>
        <dbReference type="SAM" id="MobiDB-lite"/>
    </source>
</evidence>
<dbReference type="GO" id="GO:0007023">
    <property type="term" value="P:post-chaperonin tubulin folding pathway"/>
    <property type="evidence" value="ECO:0007669"/>
    <property type="project" value="InterPro"/>
</dbReference>
<feature type="region of interest" description="Disordered" evidence="7">
    <location>
        <begin position="152"/>
        <end position="171"/>
    </location>
</feature>
<dbReference type="Gene3D" id="2.160.20.70">
    <property type="match status" value="1"/>
</dbReference>
<keyword evidence="4" id="KW-0007">Acetylation</keyword>
<reference evidence="9" key="1">
    <citation type="submission" date="2020-04" db="EMBL/GenBank/DDBJ databases">
        <title>Draft genome resource of the tomato pathogen Pseudocercospora fuligena.</title>
        <authorList>
            <person name="Zaccaron A."/>
        </authorList>
    </citation>
    <scope>NUCLEOTIDE SEQUENCE</scope>
    <source>
        <strain evidence="9">PF001</strain>
    </source>
</reference>
<dbReference type="PROSITE" id="PS51329">
    <property type="entry name" value="C_CAP_COFACTOR_C"/>
    <property type="match status" value="1"/>
</dbReference>
<name>A0A8H6RI46_9PEZI</name>
<keyword evidence="5" id="KW-0143">Chaperone</keyword>
<gene>
    <name evidence="9" type="ORF">HII31_07010</name>
</gene>
<sequence length="397" mass="43232">MATAAAAVSDEQAAPAAQLSPSEKFFRYFQHEVTDLQEQMARIGQHSTTGGERADAIEHCLSGIARLSNEVQDASSYIPAYDQRTYGEAIKALNSKLQEVRASHAPKPKFSFKSKSGPLFSAGKNESAISLNDAAELADQKRRQISGYVSDVSNASSLPNTPAELAAQTGEQAESLTEARNAVEDMDRSKSVNLPVNTTRFRQPSFSDSNAVSINNYENIHIVLPTSASHATSSGTVSNLERCIVDLSQPAADKPFAQLILKNITSSLIIGGHVGGAAHITNVKGSVILVASRQFRMHDSSNCDVYLLTSSRPIIENCSGIRFTPLPRTYMLESDKDIDNQWYKVDDFKWLRTEQSPNWSTLEPAKMVDEKVWRDLVPGGPSTSVDDILKAVNVALT</sequence>
<dbReference type="InterPro" id="IPR027684">
    <property type="entry name" value="TBCC"/>
</dbReference>
<dbReference type="InterPro" id="IPR038397">
    <property type="entry name" value="TBCC_N_sf"/>
</dbReference>
<evidence type="ECO:0000256" key="1">
    <source>
        <dbReference type="ARBA" id="ARBA00004496"/>
    </source>
</evidence>
<evidence type="ECO:0000259" key="8">
    <source>
        <dbReference type="PROSITE" id="PS51329"/>
    </source>
</evidence>
<evidence type="ECO:0000256" key="5">
    <source>
        <dbReference type="ARBA" id="ARBA00023186"/>
    </source>
</evidence>
<dbReference type="SMART" id="SM00673">
    <property type="entry name" value="CARP"/>
    <property type="match status" value="1"/>
</dbReference>
<dbReference type="InterPro" id="IPR006599">
    <property type="entry name" value="CARP_motif"/>
</dbReference>
<keyword evidence="3" id="KW-0963">Cytoplasm</keyword>
<evidence type="ECO:0000313" key="9">
    <source>
        <dbReference type="EMBL" id="KAF7191508.1"/>
    </source>
</evidence>
<dbReference type="InterPro" id="IPR012945">
    <property type="entry name" value="Tubulin-bd_cofactor_C_dom"/>
</dbReference>
<accession>A0A8H6RI46</accession>
<dbReference type="GO" id="GO:0005737">
    <property type="term" value="C:cytoplasm"/>
    <property type="evidence" value="ECO:0007669"/>
    <property type="project" value="UniProtKB-SubCell"/>
</dbReference>
<dbReference type="AlphaFoldDB" id="A0A8H6RI46"/>
<dbReference type="EMBL" id="JABCIY010000157">
    <property type="protein sequence ID" value="KAF7191508.1"/>
    <property type="molecule type" value="Genomic_DNA"/>
</dbReference>
<dbReference type="Pfam" id="PF07986">
    <property type="entry name" value="TBCC"/>
    <property type="match status" value="1"/>
</dbReference>
<comment type="subunit">
    <text evidence="6">Supercomplex made of cofactors A to E. Cofactors A and D function by capturing and stabilizing tubulin in a quasi-native conformation. Cofactor E binds to the cofactor D-tubulin complex; interaction with cofactor C then causes the release of tubulin polypeptides that are committed to the native state.</text>
</comment>
<dbReference type="InterPro" id="IPR016098">
    <property type="entry name" value="CAP/MinC_C"/>
</dbReference>
<evidence type="ECO:0000256" key="2">
    <source>
        <dbReference type="ARBA" id="ARBA00008848"/>
    </source>
</evidence>
<comment type="similarity">
    <text evidence="2">Belongs to the TBCC family.</text>
</comment>
<dbReference type="PANTHER" id="PTHR15139:SF0">
    <property type="entry name" value="TUBULIN-SPECIFIC CHAPERONE C"/>
    <property type="match status" value="1"/>
</dbReference>
<dbReference type="GO" id="GO:0015631">
    <property type="term" value="F:tubulin binding"/>
    <property type="evidence" value="ECO:0007669"/>
    <property type="project" value="InterPro"/>
</dbReference>
<feature type="domain" description="C-CAP/cofactor C-like" evidence="8">
    <location>
        <begin position="195"/>
        <end position="350"/>
    </location>
</feature>
<protein>
    <submittedName>
        <fullName evidence="9">Tubulin-folding cofactor C</fullName>
    </submittedName>
</protein>
<evidence type="ECO:0000256" key="3">
    <source>
        <dbReference type="ARBA" id="ARBA00022490"/>
    </source>
</evidence>
<keyword evidence="10" id="KW-1185">Reference proteome</keyword>
<dbReference type="GO" id="GO:0007021">
    <property type="term" value="P:tubulin complex assembly"/>
    <property type="evidence" value="ECO:0007669"/>
    <property type="project" value="TreeGrafter"/>
</dbReference>
<dbReference type="Gene3D" id="1.20.58.1250">
    <property type="entry name" value="Tubulin Binding Cofactor C, N-terminal domain"/>
    <property type="match status" value="1"/>
</dbReference>
<proteinExistence type="inferred from homology"/>
<comment type="subcellular location">
    <subcellularLocation>
        <location evidence="1">Cytoplasm</location>
    </subcellularLocation>
</comment>
<comment type="caution">
    <text evidence="9">The sequence shown here is derived from an EMBL/GenBank/DDBJ whole genome shotgun (WGS) entry which is preliminary data.</text>
</comment>
<dbReference type="Proteomes" id="UP000660729">
    <property type="component" value="Unassembled WGS sequence"/>
</dbReference>
<evidence type="ECO:0000256" key="4">
    <source>
        <dbReference type="ARBA" id="ARBA00022990"/>
    </source>
</evidence>
<dbReference type="FunFam" id="1.20.58.1250:FF:000002">
    <property type="entry name" value="Tubulin-specific chaperone c, putative"/>
    <property type="match status" value="1"/>
</dbReference>
<dbReference type="InterPro" id="IPR017901">
    <property type="entry name" value="C-CAP_CF_C-like"/>
</dbReference>
<evidence type="ECO:0000256" key="6">
    <source>
        <dbReference type="ARBA" id="ARBA00026055"/>
    </source>
</evidence>
<organism evidence="9 10">
    <name type="scientific">Pseudocercospora fuligena</name>
    <dbReference type="NCBI Taxonomy" id="685502"/>
    <lineage>
        <taxon>Eukaryota</taxon>
        <taxon>Fungi</taxon>
        <taxon>Dikarya</taxon>
        <taxon>Ascomycota</taxon>
        <taxon>Pezizomycotina</taxon>
        <taxon>Dothideomycetes</taxon>
        <taxon>Dothideomycetidae</taxon>
        <taxon>Mycosphaerellales</taxon>
        <taxon>Mycosphaerellaceae</taxon>
        <taxon>Pseudocercospora</taxon>
    </lineage>
</organism>
<dbReference type="InterPro" id="IPR031925">
    <property type="entry name" value="TBCC_N"/>
</dbReference>
<dbReference type="Pfam" id="PF16752">
    <property type="entry name" value="TBCC_N"/>
    <property type="match status" value="1"/>
</dbReference>
<dbReference type="PANTHER" id="PTHR15139">
    <property type="entry name" value="TUBULIN FOLDING COFACTOR C"/>
    <property type="match status" value="1"/>
</dbReference>
<evidence type="ECO:0000313" key="10">
    <source>
        <dbReference type="Proteomes" id="UP000660729"/>
    </source>
</evidence>
<dbReference type="OrthoDB" id="194775at2759"/>